<evidence type="ECO:0000259" key="1">
    <source>
        <dbReference type="Pfam" id="PF14372"/>
    </source>
</evidence>
<evidence type="ECO:0000313" key="3">
    <source>
        <dbReference type="RefSeq" id="XP_056688514.1"/>
    </source>
</evidence>
<protein>
    <submittedName>
        <fullName evidence="3">Zinc finger BED domain-containing protein RICESLEEPER 2-like</fullName>
    </submittedName>
</protein>
<reference evidence="3" key="2">
    <citation type="submission" date="2025-08" db="UniProtKB">
        <authorList>
            <consortium name="RefSeq"/>
        </authorList>
    </citation>
    <scope>IDENTIFICATION</scope>
    <source>
        <tissue evidence="3">Leaf</tissue>
    </source>
</reference>
<dbReference type="SUPFAM" id="SSF53098">
    <property type="entry name" value="Ribonuclease H-like"/>
    <property type="match status" value="1"/>
</dbReference>
<evidence type="ECO:0000313" key="2">
    <source>
        <dbReference type="Proteomes" id="UP000813463"/>
    </source>
</evidence>
<gene>
    <name evidence="3" type="primary">LOC130463407</name>
</gene>
<dbReference type="Proteomes" id="UP000813463">
    <property type="component" value="Chromosome 1"/>
</dbReference>
<keyword evidence="2" id="KW-1185">Reference proteome</keyword>
<dbReference type="RefSeq" id="XP_056688514.1">
    <property type="nucleotide sequence ID" value="XM_056832536.1"/>
</dbReference>
<dbReference type="InterPro" id="IPR012337">
    <property type="entry name" value="RNaseH-like_sf"/>
</dbReference>
<sequence length="453" mass="53111">MKGSQGTTTPTNHIKVCPRFSQLEITSPVAFDQQILLRLFAKDIIYHVYLLTIVEHIRVWLSYLNPLVRHITRNTILKHCIREYDMYKNNLHKVLQNLPGKVSFTYDLWTACLAVEKFVLNLIEQWNLEGKALCMTVDNARKVCKRLMNVLCQFERSVSDANIVFKEKLCLDVVTRWNATFLMFHKALEATYALILYAQNYFLIDYHLSPSEWLIIKDVYHFLKMFYDITIMFSGSEYPTANLYFENIFCVEYNLKEAHKNPILAFMAEEMLVKFEEYWDEYSLFLSIVVVLDHPHKLQRVRKAFYRMYVERASGERTKKVNDALYDIYKHYHSQLSASSFNSRNSETLRLTILMKIQRGQGDDEGEARAPFADLEKYLNTSRSRKVEGENFDVLAFSILESMGGRIATKYRGALFPKHIEVMVTSQNWSRGYGGDIDEDVLVVRKEMEVENI</sequence>
<accession>A0ABM3QYR9</accession>
<organism evidence="2 3">
    <name type="scientific">Spinacia oleracea</name>
    <name type="common">Spinach</name>
    <dbReference type="NCBI Taxonomy" id="3562"/>
    <lineage>
        <taxon>Eukaryota</taxon>
        <taxon>Viridiplantae</taxon>
        <taxon>Streptophyta</taxon>
        <taxon>Embryophyta</taxon>
        <taxon>Tracheophyta</taxon>
        <taxon>Spermatophyta</taxon>
        <taxon>Magnoliopsida</taxon>
        <taxon>eudicotyledons</taxon>
        <taxon>Gunneridae</taxon>
        <taxon>Pentapetalae</taxon>
        <taxon>Caryophyllales</taxon>
        <taxon>Chenopodiaceae</taxon>
        <taxon>Chenopodioideae</taxon>
        <taxon>Anserineae</taxon>
        <taxon>Spinacia</taxon>
    </lineage>
</organism>
<dbReference type="Pfam" id="PF14372">
    <property type="entry name" value="hAT-like_RNase-H"/>
    <property type="match status" value="1"/>
</dbReference>
<dbReference type="GeneID" id="130463407"/>
<feature type="domain" description="hAT-like transposase RNase-H fold" evidence="1">
    <location>
        <begin position="234"/>
        <end position="332"/>
    </location>
</feature>
<reference evidence="2" key="1">
    <citation type="journal article" date="2021" name="Nat. Commun.">
        <title>Genomic analyses provide insights into spinach domestication and the genetic basis of agronomic traits.</title>
        <authorList>
            <person name="Cai X."/>
            <person name="Sun X."/>
            <person name="Xu C."/>
            <person name="Sun H."/>
            <person name="Wang X."/>
            <person name="Ge C."/>
            <person name="Zhang Z."/>
            <person name="Wang Q."/>
            <person name="Fei Z."/>
            <person name="Jiao C."/>
            <person name="Wang Q."/>
        </authorList>
    </citation>
    <scope>NUCLEOTIDE SEQUENCE [LARGE SCALE GENOMIC DNA]</scope>
    <source>
        <strain evidence="2">cv. Varoflay</strain>
    </source>
</reference>
<dbReference type="PANTHER" id="PTHR23272">
    <property type="entry name" value="BED FINGER-RELATED"/>
    <property type="match status" value="1"/>
</dbReference>
<proteinExistence type="predicted"/>
<dbReference type="InterPro" id="IPR025525">
    <property type="entry name" value="hAT-like_transposase_RNase-H"/>
</dbReference>
<name>A0ABM3QYR9_SPIOL</name>